<feature type="transmembrane region" description="Helical" evidence="12">
    <location>
        <begin position="195"/>
        <end position="216"/>
    </location>
</feature>
<dbReference type="InterPro" id="IPR023754">
    <property type="entry name" value="HemeA_Synthase_type2"/>
</dbReference>
<evidence type="ECO:0000313" key="13">
    <source>
        <dbReference type="EMBL" id="UZP73217.1"/>
    </source>
</evidence>
<keyword evidence="3 12" id="KW-0812">Transmembrane</keyword>
<protein>
    <submittedName>
        <fullName evidence="13">Heme A synthase</fullName>
    </submittedName>
</protein>
<evidence type="ECO:0000256" key="1">
    <source>
        <dbReference type="ARBA" id="ARBA00001970"/>
    </source>
</evidence>
<keyword evidence="9 12" id="KW-0472">Membrane</keyword>
<feature type="transmembrane region" description="Helical" evidence="12">
    <location>
        <begin position="161"/>
        <end position="183"/>
    </location>
</feature>
<feature type="transmembrane region" description="Helical" evidence="12">
    <location>
        <begin position="12"/>
        <end position="33"/>
    </location>
</feature>
<comment type="cofactor">
    <cofactor evidence="1">
        <name>heme b</name>
        <dbReference type="ChEBI" id="CHEBI:60344"/>
    </cofactor>
</comment>
<keyword evidence="14" id="KW-1185">Reference proteome</keyword>
<keyword evidence="4" id="KW-0479">Metal-binding</keyword>
<evidence type="ECO:0000256" key="5">
    <source>
        <dbReference type="ARBA" id="ARBA00022989"/>
    </source>
</evidence>
<feature type="transmembrane region" description="Helical" evidence="12">
    <location>
        <begin position="98"/>
        <end position="116"/>
    </location>
</feature>
<dbReference type="Proteomes" id="UP001317963">
    <property type="component" value="Chromosome"/>
</dbReference>
<keyword evidence="6" id="KW-0560">Oxidoreductase</keyword>
<name>A0ABY6Q2E6_9GAMM</name>
<evidence type="ECO:0000256" key="7">
    <source>
        <dbReference type="ARBA" id="ARBA00023004"/>
    </source>
</evidence>
<keyword evidence="7" id="KW-0408">Iron</keyword>
<evidence type="ECO:0000256" key="3">
    <source>
        <dbReference type="ARBA" id="ARBA00022692"/>
    </source>
</evidence>
<comment type="subcellular location">
    <subcellularLocation>
        <location evidence="2">Membrane</location>
        <topology evidence="2">Multi-pass membrane protein</topology>
    </subcellularLocation>
</comment>
<gene>
    <name evidence="13" type="ORF">E0F26_00030</name>
</gene>
<feature type="transmembrane region" description="Helical" evidence="12">
    <location>
        <begin position="289"/>
        <end position="307"/>
    </location>
</feature>
<evidence type="ECO:0000256" key="9">
    <source>
        <dbReference type="ARBA" id="ARBA00023136"/>
    </source>
</evidence>
<reference evidence="13 14" key="1">
    <citation type="submission" date="2019-02" db="EMBL/GenBank/DDBJ databases">
        <title>Halieaceae_genomes.</title>
        <authorList>
            <person name="Li S.-H."/>
        </authorList>
    </citation>
    <scope>NUCLEOTIDE SEQUENCE [LARGE SCALE GENOMIC DNA]</scope>
    <source>
        <strain evidence="13 14">JH123</strain>
    </source>
</reference>
<evidence type="ECO:0000313" key="14">
    <source>
        <dbReference type="Proteomes" id="UP001317963"/>
    </source>
</evidence>
<dbReference type="HAMAP" id="MF_01665">
    <property type="entry name" value="HemeA_synth_type2"/>
    <property type="match status" value="1"/>
</dbReference>
<keyword evidence="8" id="KW-0350">Heme biosynthesis</keyword>
<evidence type="ECO:0000256" key="11">
    <source>
        <dbReference type="ARBA" id="ARBA00048044"/>
    </source>
</evidence>
<evidence type="ECO:0000256" key="6">
    <source>
        <dbReference type="ARBA" id="ARBA00023002"/>
    </source>
</evidence>
<organism evidence="13 14">
    <name type="scientific">Candidatus Paraluminiphilus aquimaris</name>
    <dbReference type="NCBI Taxonomy" id="2518994"/>
    <lineage>
        <taxon>Bacteria</taxon>
        <taxon>Pseudomonadati</taxon>
        <taxon>Pseudomonadota</taxon>
        <taxon>Gammaproteobacteria</taxon>
        <taxon>Cellvibrionales</taxon>
        <taxon>Halieaceae</taxon>
        <taxon>Candidatus Paraluminiphilus</taxon>
    </lineage>
</organism>
<dbReference type="RefSeq" id="WP_279241996.1">
    <property type="nucleotide sequence ID" value="NZ_CP036501.1"/>
</dbReference>
<dbReference type="Pfam" id="PF02628">
    <property type="entry name" value="COX15-CtaA"/>
    <property type="match status" value="1"/>
</dbReference>
<dbReference type="PANTHER" id="PTHR23289:SF2">
    <property type="entry name" value="CYTOCHROME C OXIDASE ASSEMBLY PROTEIN COX15 HOMOLOG"/>
    <property type="match status" value="1"/>
</dbReference>
<keyword evidence="5 12" id="KW-1133">Transmembrane helix</keyword>
<evidence type="ECO:0000256" key="4">
    <source>
        <dbReference type="ARBA" id="ARBA00022723"/>
    </source>
</evidence>
<dbReference type="EMBL" id="CP036501">
    <property type="protein sequence ID" value="UZP73217.1"/>
    <property type="molecule type" value="Genomic_DNA"/>
</dbReference>
<proteinExistence type="inferred from homology"/>
<comment type="catalytic activity">
    <reaction evidence="11">
        <text>Fe(II)-heme o + 2 A + H2O = Fe(II)-heme a + 2 AH2</text>
        <dbReference type="Rhea" id="RHEA:63388"/>
        <dbReference type="ChEBI" id="CHEBI:13193"/>
        <dbReference type="ChEBI" id="CHEBI:15377"/>
        <dbReference type="ChEBI" id="CHEBI:17499"/>
        <dbReference type="ChEBI" id="CHEBI:60530"/>
        <dbReference type="ChEBI" id="CHEBI:61715"/>
        <dbReference type="EC" id="1.17.99.9"/>
    </reaction>
    <physiologicalReaction direction="left-to-right" evidence="11">
        <dbReference type="Rhea" id="RHEA:63389"/>
    </physiologicalReaction>
</comment>
<feature type="transmembrane region" description="Helical" evidence="12">
    <location>
        <begin position="259"/>
        <end position="277"/>
    </location>
</feature>
<dbReference type="PANTHER" id="PTHR23289">
    <property type="entry name" value="CYTOCHROME C OXIDASE ASSEMBLY PROTEIN COX15"/>
    <property type="match status" value="1"/>
</dbReference>
<accession>A0ABY6Q2E6</accession>
<feature type="transmembrane region" description="Helical" evidence="12">
    <location>
        <begin position="128"/>
        <end position="146"/>
    </location>
</feature>
<dbReference type="InterPro" id="IPR003780">
    <property type="entry name" value="COX15/CtaA_fam"/>
</dbReference>
<evidence type="ECO:0000256" key="2">
    <source>
        <dbReference type="ARBA" id="ARBA00004141"/>
    </source>
</evidence>
<evidence type="ECO:0000256" key="12">
    <source>
        <dbReference type="SAM" id="Phobius"/>
    </source>
</evidence>
<evidence type="ECO:0000256" key="10">
    <source>
        <dbReference type="ARBA" id="ARBA00044501"/>
    </source>
</evidence>
<feature type="transmembrane region" description="Helical" evidence="12">
    <location>
        <begin position="313"/>
        <end position="333"/>
    </location>
</feature>
<evidence type="ECO:0000256" key="8">
    <source>
        <dbReference type="ARBA" id="ARBA00023133"/>
    </source>
</evidence>
<comment type="pathway">
    <text evidence="10">Porphyrin-containing compound metabolism; heme A biosynthesis; heme A from heme O: step 1/1.</text>
</comment>
<sequence>MTAVISHRNDMIVGRWLAICAVTIFGMILLGGVTRLTESGLSMVDWRPIMGVVPPLSHADWLYLFDQYKLFPEYQLVNQGMGLDEFKQIFWFEYLHRMLGRFIGLLFFVPFMIFLWMGKVKPEIKPHLFFLLFLGACQGLMGWYMVKSGLVDRPDVSQYRLTAHLGLAIAIYAYIVWLTIGLFSPDREPTKDASLGVFSVVALVYVMILSGGFVAGTNAGLSFPTWPLMGDSFIPPALYSGGWISSFEQVTTIHFNHRMLAYVTGITLVVLGLRTWLADSDARLRRAGVLLLGAITLQIVLGISTVLSHVDVAIAAGHQSGAVVLLTTVLFWVHCYRTTFRTSAIS</sequence>